<accession>S4S107</accession>
<protein>
    <recommendedName>
        <fullName evidence="4">CR032 protein</fullName>
    </recommendedName>
</protein>
<name>S4S107_PETMA</name>
<feature type="region of interest" description="Disordered" evidence="2">
    <location>
        <begin position="48"/>
        <end position="76"/>
    </location>
</feature>
<reference evidence="3" key="2">
    <citation type="submission" date="2025-09" db="UniProtKB">
        <authorList>
            <consortium name="Ensembl"/>
        </authorList>
    </citation>
    <scope>IDENTIFICATION</scope>
</reference>
<evidence type="ECO:0000256" key="1">
    <source>
        <dbReference type="ARBA" id="ARBA00007959"/>
    </source>
</evidence>
<dbReference type="HOGENOM" id="CLU_191635_0_0_1"/>
<sequence>MVCIPCIVIPFLLWVYKRFLDPYVYPLVAPFIARLWPKKAALVTAGGGAQGKVLDGGDTDKVRSVSRTHIHTPKKT</sequence>
<reference evidence="3" key="1">
    <citation type="submission" date="2025-08" db="UniProtKB">
        <authorList>
            <consortium name="Ensembl"/>
        </authorList>
    </citation>
    <scope>IDENTIFICATION</scope>
</reference>
<dbReference type="PANTHER" id="PTHR13456">
    <property type="entry name" value="UPF0729 PROTEIN C18ORF32"/>
    <property type="match status" value="1"/>
</dbReference>
<evidence type="ECO:0000256" key="2">
    <source>
        <dbReference type="SAM" id="MobiDB-lite"/>
    </source>
</evidence>
<dbReference type="Ensembl" id="ENSPMAT00000011195.1">
    <property type="protein sequence ID" value="ENSPMAP00000011149.1"/>
    <property type="gene ID" value="ENSPMAG00000010168.1"/>
</dbReference>
<feature type="compositionally biased region" description="Basic residues" evidence="2">
    <location>
        <begin position="64"/>
        <end position="76"/>
    </location>
</feature>
<proteinExistence type="inferred from homology"/>
<organism evidence="3">
    <name type="scientific">Petromyzon marinus</name>
    <name type="common">Sea lamprey</name>
    <dbReference type="NCBI Taxonomy" id="7757"/>
    <lineage>
        <taxon>Eukaryota</taxon>
        <taxon>Metazoa</taxon>
        <taxon>Chordata</taxon>
        <taxon>Craniata</taxon>
        <taxon>Vertebrata</taxon>
        <taxon>Cyclostomata</taxon>
        <taxon>Hyperoartia</taxon>
        <taxon>Petromyzontiformes</taxon>
        <taxon>Petromyzontidae</taxon>
        <taxon>Petromyzon</taxon>
    </lineage>
</organism>
<dbReference type="GeneTree" id="ENSGT00940000170114"/>
<dbReference type="InterPro" id="IPR026776">
    <property type="entry name" value="UPF0729_C18orf32-like"/>
</dbReference>
<dbReference type="PANTHER" id="PTHR13456:SF0">
    <property type="entry name" value="UPF0729 PROTEIN C18ORF32"/>
    <property type="match status" value="1"/>
</dbReference>
<dbReference type="Pfam" id="PF14975">
    <property type="entry name" value="DUF4512"/>
    <property type="match status" value="1"/>
</dbReference>
<evidence type="ECO:0008006" key="4">
    <source>
        <dbReference type="Google" id="ProtNLM"/>
    </source>
</evidence>
<dbReference type="AlphaFoldDB" id="S4S107"/>
<evidence type="ECO:0000313" key="3">
    <source>
        <dbReference type="Ensembl" id="ENSPMAP00000011149.1"/>
    </source>
</evidence>
<comment type="similarity">
    <text evidence="1">Belongs to the UPF0729 family.</text>
</comment>